<organism evidence="4">
    <name type="scientific">Cotton leaf curl Multan virus</name>
    <dbReference type="NCBI Taxonomy" id="223252"/>
    <lineage>
        <taxon>Viruses</taxon>
        <taxon>Monodnaviria</taxon>
        <taxon>Shotokuvirae</taxon>
        <taxon>Cressdnaviricota</taxon>
        <taxon>Repensiviricetes</taxon>
        <taxon>Geplafuvirales</taxon>
        <taxon>Geminiviridae</taxon>
        <taxon>Begomovirus</taxon>
        <taxon>Begomovirus gossypimultanense</taxon>
    </lineage>
</organism>
<evidence type="ECO:0000256" key="3">
    <source>
        <dbReference type="SAM" id="MobiDB-lite"/>
    </source>
</evidence>
<protein>
    <submittedName>
        <fullName evidence="4">AC4 protein</fullName>
    </submittedName>
</protein>
<feature type="compositionally biased region" description="Low complexity" evidence="3">
    <location>
        <begin position="44"/>
        <end position="59"/>
    </location>
</feature>
<feature type="region of interest" description="Disordered" evidence="3">
    <location>
        <begin position="1"/>
        <end position="84"/>
    </location>
</feature>
<feature type="compositionally biased region" description="Polar residues" evidence="3">
    <location>
        <begin position="20"/>
        <end position="35"/>
    </location>
</feature>
<dbReference type="Pfam" id="PF01492">
    <property type="entry name" value="Gemini_C4"/>
    <property type="match status" value="1"/>
</dbReference>
<sequence>MGALISMCSSSSRANSSARITDSSTWSPQTGQYISIRTFRELNPAPTSSPTSTRTETPSNGESFRSMDDLQEEDNRQPTTLTQQHLTQAVSQRLLESLRNWLLKILYYNFII</sequence>
<name>A0A0M4ARA0_9GEMI</name>
<evidence type="ECO:0000313" key="4">
    <source>
        <dbReference type="EMBL" id="ALB26322.1"/>
    </source>
</evidence>
<evidence type="ECO:0000256" key="1">
    <source>
        <dbReference type="ARBA" id="ARBA00008996"/>
    </source>
</evidence>
<reference evidence="4" key="1">
    <citation type="submission" date="2015-08" db="EMBL/GenBank/DDBJ databases">
        <title>Diversity of begomoviruses associated with yellow vein mosaic and enation leaf curl disease of wild okra species.</title>
        <authorList>
            <person name="Venkataravanappa V."/>
            <person name="Chauhan N.S."/>
            <person name="Krishna Reddy M."/>
        </authorList>
    </citation>
    <scope>NUCLEOTIDE SEQUENCE</scope>
    <source>
        <strain evidence="4">WOK51</strain>
    </source>
</reference>
<evidence type="ECO:0000256" key="2">
    <source>
        <dbReference type="ARBA" id="ARBA00022581"/>
    </source>
</evidence>
<dbReference type="InterPro" id="IPR002488">
    <property type="entry name" value="Gemini_C4"/>
</dbReference>
<proteinExistence type="inferred from homology"/>
<gene>
    <name evidence="4" type="primary">AC4</name>
</gene>
<feature type="compositionally biased region" description="Low complexity" evidence="3">
    <location>
        <begin position="9"/>
        <end position="19"/>
    </location>
</feature>
<accession>A0A0M4ARA0</accession>
<dbReference type="EMBL" id="KT390455">
    <property type="protein sequence ID" value="ALB26322.1"/>
    <property type="molecule type" value="Genomic_DNA"/>
</dbReference>
<comment type="similarity">
    <text evidence="1">Belongs to the geminiviridae protein AC4/C4 family.</text>
</comment>
<feature type="compositionally biased region" description="Basic and acidic residues" evidence="3">
    <location>
        <begin position="65"/>
        <end position="76"/>
    </location>
</feature>
<keyword evidence="2" id="KW-0945">Host-virus interaction</keyword>